<dbReference type="GO" id="GO:0005777">
    <property type="term" value="C:peroxisome"/>
    <property type="evidence" value="ECO:0007669"/>
    <property type="project" value="TreeGrafter"/>
</dbReference>
<organism evidence="4 5">
    <name type="scientific">Apiotrichum porosum</name>
    <dbReference type="NCBI Taxonomy" id="105984"/>
    <lineage>
        <taxon>Eukaryota</taxon>
        <taxon>Fungi</taxon>
        <taxon>Dikarya</taxon>
        <taxon>Basidiomycota</taxon>
        <taxon>Agaricomycotina</taxon>
        <taxon>Tremellomycetes</taxon>
        <taxon>Trichosporonales</taxon>
        <taxon>Trichosporonaceae</taxon>
        <taxon>Apiotrichum</taxon>
    </lineage>
</organism>
<dbReference type="PROSITE" id="PS00166">
    <property type="entry name" value="ENOYL_COA_HYDRATASE"/>
    <property type="match status" value="1"/>
</dbReference>
<dbReference type="SUPFAM" id="SSF52096">
    <property type="entry name" value="ClpP/crotonase"/>
    <property type="match status" value="1"/>
</dbReference>
<evidence type="ECO:0000256" key="1">
    <source>
        <dbReference type="ARBA" id="ARBA00005254"/>
    </source>
</evidence>
<dbReference type="GO" id="GO:0006635">
    <property type="term" value="P:fatty acid beta-oxidation"/>
    <property type="evidence" value="ECO:0007669"/>
    <property type="project" value="TreeGrafter"/>
</dbReference>
<protein>
    <recommendedName>
        <fullName evidence="6">ClpP/crotonase</fullName>
    </recommendedName>
</protein>
<dbReference type="Pfam" id="PF00378">
    <property type="entry name" value="ECH_1"/>
    <property type="match status" value="1"/>
</dbReference>
<proteinExistence type="inferred from homology"/>
<dbReference type="PANTHER" id="PTHR11941:SF75">
    <property type="entry name" value="ENOYL-COA HYDRATASE_ISOMERASE FAMILY PROTEIN"/>
    <property type="match status" value="1"/>
</dbReference>
<dbReference type="EMBL" id="RSCE01000021">
    <property type="protein sequence ID" value="RSH76729.1"/>
    <property type="molecule type" value="Genomic_DNA"/>
</dbReference>
<evidence type="ECO:0008006" key="6">
    <source>
        <dbReference type="Google" id="ProtNLM"/>
    </source>
</evidence>
<dbReference type="GO" id="GO:0004165">
    <property type="term" value="F:delta(3)-delta(2)-enoyl-CoA isomerase activity"/>
    <property type="evidence" value="ECO:0007669"/>
    <property type="project" value="TreeGrafter"/>
</dbReference>
<accession>A0A427XCW9</accession>
<dbReference type="InterPro" id="IPR001753">
    <property type="entry name" value="Enoyl-CoA_hydra/iso"/>
</dbReference>
<feature type="region of interest" description="Disordered" evidence="3">
    <location>
        <begin position="1"/>
        <end position="21"/>
    </location>
</feature>
<dbReference type="STRING" id="105984.A0A427XCW9"/>
<dbReference type="InterPro" id="IPR018376">
    <property type="entry name" value="Enoyl-CoA_hyd/isom_CS"/>
</dbReference>
<reference evidence="4 5" key="1">
    <citation type="submission" date="2018-11" db="EMBL/GenBank/DDBJ databases">
        <title>Genome sequence of Apiotrichum porosum DSM 27194.</title>
        <authorList>
            <person name="Aliyu H."/>
            <person name="Gorte O."/>
            <person name="Ochsenreither K."/>
        </authorList>
    </citation>
    <scope>NUCLEOTIDE SEQUENCE [LARGE SCALE GENOMIC DNA]</scope>
    <source>
        <strain evidence="4 5">DSM 27194</strain>
    </source>
</reference>
<comment type="caution">
    <text evidence="4">The sequence shown here is derived from an EMBL/GenBank/DDBJ whole genome shotgun (WGS) entry which is preliminary data.</text>
</comment>
<dbReference type="PANTHER" id="PTHR11941">
    <property type="entry name" value="ENOYL-COA HYDRATASE-RELATED"/>
    <property type="match status" value="1"/>
</dbReference>
<dbReference type="RefSeq" id="XP_028471876.1">
    <property type="nucleotide sequence ID" value="XM_028620834.1"/>
</dbReference>
<dbReference type="Proteomes" id="UP000279236">
    <property type="component" value="Unassembled WGS sequence"/>
</dbReference>
<evidence type="ECO:0000313" key="5">
    <source>
        <dbReference type="Proteomes" id="UP000279236"/>
    </source>
</evidence>
<keyword evidence="5" id="KW-1185">Reference proteome</keyword>
<dbReference type="GeneID" id="39589848"/>
<dbReference type="InterPro" id="IPR029045">
    <property type="entry name" value="ClpP/crotonase-like_dom_sf"/>
</dbReference>
<feature type="compositionally biased region" description="Polar residues" evidence="3">
    <location>
        <begin position="1"/>
        <end position="16"/>
    </location>
</feature>
<dbReference type="OrthoDB" id="1696280at2759"/>
<dbReference type="CDD" id="cd06558">
    <property type="entry name" value="crotonase-like"/>
    <property type="match status" value="1"/>
</dbReference>
<evidence type="ECO:0000256" key="2">
    <source>
        <dbReference type="RuleBase" id="RU003707"/>
    </source>
</evidence>
<sequence>MSSSTAEAHATPTESNPRAPATPRAALATLTRPHPTVWVITVTVGEDNRMTGDAMDEVSCHLDTAESEWREAGGGKTGSKIGGALVLTSGNAKFFCNGLGLPEQNVEGFMLNQWEPLKYRLLTYPLLTIAAINGHAFGGGCLVAMTCDLRLMTSGKGMLSINEVLIGVILSRNDMELLKAKITPPHGRPWPMRDVVLGKRFTQAEALDIGLIDEIVDDGGDRARLVARAVERGAVEGQVVSGGAYGLLKEGIFQHLQEKGQFPRPRNNPGLMEARWRTRMKYAKL</sequence>
<evidence type="ECO:0000256" key="3">
    <source>
        <dbReference type="SAM" id="MobiDB-lite"/>
    </source>
</evidence>
<dbReference type="Gene3D" id="3.90.226.10">
    <property type="entry name" value="2-enoyl-CoA Hydratase, Chain A, domain 1"/>
    <property type="match status" value="1"/>
</dbReference>
<gene>
    <name evidence="4" type="ORF">EHS24_005305</name>
</gene>
<comment type="similarity">
    <text evidence="1 2">Belongs to the enoyl-CoA hydratase/isomerase family.</text>
</comment>
<evidence type="ECO:0000313" key="4">
    <source>
        <dbReference type="EMBL" id="RSH76729.1"/>
    </source>
</evidence>
<dbReference type="AlphaFoldDB" id="A0A427XCW9"/>
<name>A0A427XCW9_9TREE</name>